<dbReference type="CDD" id="cd00761">
    <property type="entry name" value="Glyco_tranf_GTA_type"/>
    <property type="match status" value="1"/>
</dbReference>
<sequence>MTESRSAALRIDIGVCTYRRKELEATLRSLGRMAVPDNCRVRIIVADNDVEPSAEERIAEIAPTLPFELRYVHCPASNISIARNACLDASNGDFIAFIDDDETASENWLAHLLATVGDTDADAVLGPVQASYGADAPRWMSRGDFHSTYPVWVRGEIRTGYTCNVLLRRASPFVSGRRFSLALGRSGGEDTQYFAELHEEGGRIAYAPEAWVHEPVPAGRAQFSWLAKRRFRVGQTHGRLTGRKAAGVALVKQVALATAKAGYSFSAALATAFSATHRNRSILRGIMHAGVLSGLMGIREIEQYGETVMAQASGGKSRAT</sequence>
<evidence type="ECO:0000313" key="2">
    <source>
        <dbReference type="EMBL" id="KXF77057.1"/>
    </source>
</evidence>
<evidence type="ECO:0000313" key="3">
    <source>
        <dbReference type="Proteomes" id="UP000070107"/>
    </source>
</evidence>
<dbReference type="Pfam" id="PF00535">
    <property type="entry name" value="Glycos_transf_2"/>
    <property type="match status" value="1"/>
</dbReference>
<dbReference type="Gene3D" id="3.90.550.10">
    <property type="entry name" value="Spore Coat Polysaccharide Biosynthesis Protein SpsA, Chain A"/>
    <property type="match status" value="1"/>
</dbReference>
<feature type="domain" description="Glycosyltransferase 2-like" evidence="1">
    <location>
        <begin position="13"/>
        <end position="170"/>
    </location>
</feature>
<dbReference type="InterPro" id="IPR029044">
    <property type="entry name" value="Nucleotide-diphossugar_trans"/>
</dbReference>
<dbReference type="PANTHER" id="PTHR43685:SF2">
    <property type="entry name" value="GLYCOSYLTRANSFERASE 2-LIKE DOMAIN-CONTAINING PROTEIN"/>
    <property type="match status" value="1"/>
</dbReference>
<keyword evidence="2" id="KW-0808">Transferase</keyword>
<dbReference type="OrthoDB" id="6116224at2"/>
<dbReference type="STRING" id="1494590.ATN84_11265"/>
<keyword evidence="3" id="KW-1185">Reference proteome</keyword>
<accession>A0A135HV18</accession>
<dbReference type="SUPFAM" id="SSF53448">
    <property type="entry name" value="Nucleotide-diphospho-sugar transferases"/>
    <property type="match status" value="1"/>
</dbReference>
<dbReference type="GO" id="GO:0016740">
    <property type="term" value="F:transferase activity"/>
    <property type="evidence" value="ECO:0007669"/>
    <property type="project" value="UniProtKB-KW"/>
</dbReference>
<name>A0A135HV18_9HYPH</name>
<dbReference type="Proteomes" id="UP000070107">
    <property type="component" value="Unassembled WGS sequence"/>
</dbReference>
<reference evidence="2 3" key="1">
    <citation type="submission" date="2015-11" db="EMBL/GenBank/DDBJ databases">
        <title>Draft genome sequence of Paramesorhizobium deserti A-3-E, a strain highly resistant to diverse beta-lactam antibiotics.</title>
        <authorList>
            <person name="Lv R."/>
            <person name="Yang X."/>
            <person name="Fang N."/>
            <person name="Guo J."/>
            <person name="Luo X."/>
            <person name="Peng F."/>
            <person name="Yang R."/>
            <person name="Cui Y."/>
            <person name="Fang C."/>
            <person name="Song Y."/>
        </authorList>
    </citation>
    <scope>NUCLEOTIDE SEQUENCE [LARGE SCALE GENOMIC DNA]</scope>
    <source>
        <strain evidence="2 3">A-3-E</strain>
    </source>
</reference>
<dbReference type="EMBL" id="LNTU01000023">
    <property type="protein sequence ID" value="KXF77057.1"/>
    <property type="molecule type" value="Genomic_DNA"/>
</dbReference>
<dbReference type="PANTHER" id="PTHR43685">
    <property type="entry name" value="GLYCOSYLTRANSFERASE"/>
    <property type="match status" value="1"/>
</dbReference>
<dbReference type="InterPro" id="IPR050834">
    <property type="entry name" value="Glycosyltransf_2"/>
</dbReference>
<gene>
    <name evidence="2" type="ORF">ATN84_11265</name>
</gene>
<dbReference type="InterPro" id="IPR001173">
    <property type="entry name" value="Glyco_trans_2-like"/>
</dbReference>
<comment type="caution">
    <text evidence="2">The sequence shown here is derived from an EMBL/GenBank/DDBJ whole genome shotgun (WGS) entry which is preliminary data.</text>
</comment>
<dbReference type="RefSeq" id="WP_068882648.1">
    <property type="nucleotide sequence ID" value="NZ_LNTU01000023.1"/>
</dbReference>
<dbReference type="AlphaFoldDB" id="A0A135HV18"/>
<evidence type="ECO:0000259" key="1">
    <source>
        <dbReference type="Pfam" id="PF00535"/>
    </source>
</evidence>
<organism evidence="2 3">
    <name type="scientific">Paramesorhizobium deserti</name>
    <dbReference type="NCBI Taxonomy" id="1494590"/>
    <lineage>
        <taxon>Bacteria</taxon>
        <taxon>Pseudomonadati</taxon>
        <taxon>Pseudomonadota</taxon>
        <taxon>Alphaproteobacteria</taxon>
        <taxon>Hyphomicrobiales</taxon>
        <taxon>Phyllobacteriaceae</taxon>
        <taxon>Paramesorhizobium</taxon>
    </lineage>
</organism>
<proteinExistence type="predicted"/>
<protein>
    <submittedName>
        <fullName evidence="2">Glycosyl transferase family A</fullName>
    </submittedName>
</protein>